<gene>
    <name evidence="2" type="ORF">SAMN06296036_101354</name>
</gene>
<dbReference type="EMBL" id="FWZT01000001">
    <property type="protein sequence ID" value="SME90311.1"/>
    <property type="molecule type" value="Genomic_DNA"/>
</dbReference>
<reference evidence="3" key="1">
    <citation type="submission" date="2017-04" db="EMBL/GenBank/DDBJ databases">
        <authorList>
            <person name="Varghese N."/>
            <person name="Submissions S."/>
        </authorList>
    </citation>
    <scope>NUCLEOTIDE SEQUENCE [LARGE SCALE GENOMIC DNA]</scope>
    <source>
        <strain evidence="3">RKEM611</strain>
    </source>
</reference>
<protein>
    <submittedName>
        <fullName evidence="2">CYTH domain-containing protein</fullName>
    </submittedName>
</protein>
<dbReference type="Pfam" id="PF01928">
    <property type="entry name" value="CYTH"/>
    <property type="match status" value="1"/>
</dbReference>
<sequence>MENIEFVEIEHKFLLEDDFDQQPFLQMVERLEPSGRSQVRVSDRYYLCESNPSHIYRHRLDQEIQHLTLKGLGKDSETRIEVNLDLGLHRGDQGDRVAAFLKPLGIQWSGVIEKDVWAYYFKNCEVVYYEAHFKEKSVRCIEIEATNCQTLDEAKATIANFEKKLGLNPTNRCGESLFHLLLLPEVNAQVNP</sequence>
<evidence type="ECO:0000313" key="3">
    <source>
        <dbReference type="Proteomes" id="UP000192907"/>
    </source>
</evidence>
<dbReference type="SUPFAM" id="SSF55154">
    <property type="entry name" value="CYTH-like phosphatases"/>
    <property type="match status" value="1"/>
</dbReference>
<proteinExistence type="predicted"/>
<dbReference type="AlphaFoldDB" id="A0A1Y6B4T6"/>
<dbReference type="InterPro" id="IPR033469">
    <property type="entry name" value="CYTH-like_dom_sf"/>
</dbReference>
<name>A0A1Y6B4T6_9BACT</name>
<accession>A0A1Y6B4T6</accession>
<keyword evidence="3" id="KW-1185">Reference proteome</keyword>
<feature type="domain" description="CYTH" evidence="1">
    <location>
        <begin position="6"/>
        <end position="185"/>
    </location>
</feature>
<dbReference type="PROSITE" id="PS51707">
    <property type="entry name" value="CYTH"/>
    <property type="match status" value="1"/>
</dbReference>
<organism evidence="2 3">
    <name type="scientific">Pseudobacteriovorax antillogorgiicola</name>
    <dbReference type="NCBI Taxonomy" id="1513793"/>
    <lineage>
        <taxon>Bacteria</taxon>
        <taxon>Pseudomonadati</taxon>
        <taxon>Bdellovibrionota</taxon>
        <taxon>Oligoflexia</taxon>
        <taxon>Oligoflexales</taxon>
        <taxon>Pseudobacteriovoracaceae</taxon>
        <taxon>Pseudobacteriovorax</taxon>
    </lineage>
</organism>
<dbReference type="STRING" id="1513793.SAMN06296036_101354"/>
<evidence type="ECO:0000259" key="1">
    <source>
        <dbReference type="PROSITE" id="PS51707"/>
    </source>
</evidence>
<dbReference type="Proteomes" id="UP000192907">
    <property type="component" value="Unassembled WGS sequence"/>
</dbReference>
<dbReference type="InterPro" id="IPR023577">
    <property type="entry name" value="CYTH_domain"/>
</dbReference>
<dbReference type="RefSeq" id="WP_159455071.1">
    <property type="nucleotide sequence ID" value="NZ_FWZT01000001.1"/>
</dbReference>
<evidence type="ECO:0000313" key="2">
    <source>
        <dbReference type="EMBL" id="SME90311.1"/>
    </source>
</evidence>
<dbReference type="Gene3D" id="2.40.320.10">
    <property type="entry name" value="Hypothetical Protein Pfu-838710-001"/>
    <property type="match status" value="1"/>
</dbReference>